<feature type="domain" description="C2H2-type" evidence="14">
    <location>
        <begin position="693"/>
        <end position="723"/>
    </location>
</feature>
<dbReference type="GO" id="GO:0000981">
    <property type="term" value="F:DNA-binding transcription factor activity, RNA polymerase II-specific"/>
    <property type="evidence" value="ECO:0007669"/>
    <property type="project" value="TreeGrafter"/>
</dbReference>
<feature type="domain" description="C2H2-type" evidence="14">
    <location>
        <begin position="764"/>
        <end position="788"/>
    </location>
</feature>
<evidence type="ECO:0000313" key="16">
    <source>
        <dbReference type="Proteomes" id="UP000018467"/>
    </source>
</evidence>
<reference evidence="16" key="2">
    <citation type="journal article" date="2014" name="Nat. Commun.">
        <title>The cavefish genome reveals candidate genes for eye loss.</title>
        <authorList>
            <person name="McGaugh S.E."/>
            <person name="Gross J.B."/>
            <person name="Aken B."/>
            <person name="Blin M."/>
            <person name="Borowsky R."/>
            <person name="Chalopin D."/>
            <person name="Hinaux H."/>
            <person name="Jeffery W.R."/>
            <person name="Keene A."/>
            <person name="Ma L."/>
            <person name="Minx P."/>
            <person name="Murphy D."/>
            <person name="O'Quin K.E."/>
            <person name="Retaux S."/>
            <person name="Rohner N."/>
            <person name="Searle S.M."/>
            <person name="Stahl B.A."/>
            <person name="Tabin C."/>
            <person name="Volff J.N."/>
            <person name="Yoshizawa M."/>
            <person name="Warren W.C."/>
        </authorList>
    </citation>
    <scope>NUCLEOTIDE SEQUENCE [LARGE SCALE GENOMIC DNA]</scope>
    <source>
        <strain evidence="16">female</strain>
    </source>
</reference>
<keyword evidence="9" id="KW-0238">DNA-binding</keyword>
<dbReference type="Pfam" id="PF25420">
    <property type="entry name" value="zf-C2H2_ZN292"/>
    <property type="match status" value="1"/>
</dbReference>
<evidence type="ECO:0000256" key="12">
    <source>
        <dbReference type="PROSITE-ProRule" id="PRU00042"/>
    </source>
</evidence>
<feature type="compositionally biased region" description="Polar residues" evidence="13">
    <location>
        <begin position="1058"/>
        <end position="1086"/>
    </location>
</feature>
<dbReference type="SMART" id="SM00355">
    <property type="entry name" value="ZnF_C2H2"/>
    <property type="match status" value="14"/>
</dbReference>
<feature type="region of interest" description="Disordered" evidence="13">
    <location>
        <begin position="1288"/>
        <end position="1329"/>
    </location>
</feature>
<dbReference type="PROSITE" id="PS00028">
    <property type="entry name" value="ZINC_FINGER_C2H2_1"/>
    <property type="match status" value="11"/>
</dbReference>
<proteinExistence type="inferred from homology"/>
<feature type="region of interest" description="Disordered" evidence="13">
    <location>
        <begin position="1241"/>
        <end position="1267"/>
    </location>
</feature>
<dbReference type="PROSITE" id="PS50157">
    <property type="entry name" value="ZINC_FINGER_C2H2_2"/>
    <property type="match status" value="8"/>
</dbReference>
<keyword evidence="5" id="KW-0677">Repeat</keyword>
<evidence type="ECO:0000256" key="1">
    <source>
        <dbReference type="ARBA" id="ARBA00004123"/>
    </source>
</evidence>
<reference evidence="15" key="4">
    <citation type="submission" date="2025-09" db="UniProtKB">
        <authorList>
            <consortium name="Ensembl"/>
        </authorList>
    </citation>
    <scope>IDENTIFICATION</scope>
</reference>
<dbReference type="InParanoid" id="A0A3B1K406"/>
<feature type="domain" description="C2H2-type" evidence="14">
    <location>
        <begin position="1419"/>
        <end position="1449"/>
    </location>
</feature>
<keyword evidence="4" id="KW-0479">Metal-binding</keyword>
<keyword evidence="16" id="KW-1185">Reference proteome</keyword>
<accession>A0A3B1K406</accession>
<dbReference type="PANTHER" id="PTHR15507">
    <property type="entry name" value="ZINC FINGER PROTEIN RLF"/>
    <property type="match status" value="1"/>
</dbReference>
<dbReference type="InterPro" id="IPR052251">
    <property type="entry name" value="GH-ZnFinger_Regulators"/>
</dbReference>
<feature type="region of interest" description="Disordered" evidence="13">
    <location>
        <begin position="505"/>
        <end position="525"/>
    </location>
</feature>
<keyword evidence="8" id="KW-0805">Transcription regulation</keyword>
<evidence type="ECO:0000256" key="6">
    <source>
        <dbReference type="ARBA" id="ARBA00022771"/>
    </source>
</evidence>
<dbReference type="PANTHER" id="PTHR15507:SF18">
    <property type="entry name" value="ZINC FINGER PROTEIN RLF"/>
    <property type="match status" value="1"/>
</dbReference>
<feature type="domain" description="C2H2-type" evidence="14">
    <location>
        <begin position="1186"/>
        <end position="1214"/>
    </location>
</feature>
<keyword evidence="6 12" id="KW-0863">Zinc-finger</keyword>
<feature type="domain" description="C2H2-type" evidence="14">
    <location>
        <begin position="1344"/>
        <end position="1369"/>
    </location>
</feature>
<keyword evidence="7" id="KW-0862">Zinc</keyword>
<feature type="compositionally biased region" description="Basic and acidic residues" evidence="13">
    <location>
        <begin position="1251"/>
        <end position="1267"/>
    </location>
</feature>
<dbReference type="Ensembl" id="ENSAMXT00000053940.1">
    <property type="protein sequence ID" value="ENSAMXP00000049228.1"/>
    <property type="gene ID" value="ENSAMXG00000033040.1"/>
</dbReference>
<name>A0A3B1K406_ASTMX</name>
<dbReference type="InterPro" id="IPR036236">
    <property type="entry name" value="Znf_C2H2_sf"/>
</dbReference>
<dbReference type="Bgee" id="ENSAMXG00000033040">
    <property type="expression patterns" value="Expressed in testis and 14 other cell types or tissues"/>
</dbReference>
<evidence type="ECO:0000256" key="4">
    <source>
        <dbReference type="ARBA" id="ARBA00022723"/>
    </source>
</evidence>
<sequence length="1970" mass="223680">MADGAEAEWSSPAEHDAFWAMESLQATLQQLEAGLRHRDVSEESSTEYCDNFCQALMHFAGSRNSVEHGLSLLEVYCLSINCFAAARPHLTAESPSVALVLKRLALSCFELLLSVPQNEIPFEAWLQFHGSVQAAHEAMLQYGSIDLQALLQITGEGGAWSNPALVALLTGQPTDEDEVNAYLALEGDDFLEMRIKHLEKVGEVEKALILTKACGNCSLLLGQATFRQTFVSQLCQLLPSEEAILEISRLDGKDVLDIICNMETEGDENTAFILCTTYLTQQLQHENLYCSWELTLLWSKLQRRIDGSLESFLERCLQFGTIAKTVYHLLFLIRVIQTETMHFGLAVSVELCVKALQLPKQEDPEIKTTVCKTVACLLLDDLEVLRACQLTEFLLSPSREVFDILEDLYRRPDQKYDEESGIIPNSLRCELLLALKAHWPFDPEFWDWKTLKRYCIKLLGLEPEEEENVVLSEVSNIQLVANEEEEGAEKKGETENDECCHFEQQENTQHEGDEKKAQQQKSAKKEVLWTSERAKRWQKFKFFCQLCQKEVIEPRFLHHSRKHLMNDVWTCPVCLQKFHSKEDLVPHSKKHLRMPTRVCHLRKKKVKKKEIKEDKKMEFDVETEEDDLNDLEPGQIPLDPSLVMYYQSTRDPVVLKHILEQAASVPKKQDDDDDYITFDYIYKHFKIQDREVYPCPASDCSKTFKLFKYLGVHLKNEHDDSDPNVKHYLEMKDRREKCTFCRRTFMTAHHHRNHRHVHYGDHPYMCVVAGCGAHFNTTNELLVHKHSHGFRLSYHCELKGCTLSFCDLGQLYHHEAQHFRDAAYTCTYPGCKKFYYCRKEFLKHLDTHCITFTEKDFEAQRKAKRKLLVTAVEDDANSKTSQGSKNGLLNAAQNKLSPSQQLECKSKTSLTCVAVCFDGNKFTCGLEKCGRTFRKAREIQKHLKIVHPDQFKEESKDCKELEKESPSKDMPIKDHKKIQHKSPCEPPSQDSCQEKVLLSSADSLRCESASSAKLSSHTGQSDLGALTEIVLGLSQLSLNSAIPGIIRRHPRRHSSGSKVSQVTSPTASNVRSPAKATSSKSEVGSQQPPPDSKAQLWTAELPHKAESSTRQKLALTTRDGNFDKTPTESNLGFPDISKPYICDVDGCCYQSVTSNALVHHYVTKHGFSKKDVKQKEIFNPLKFRPFKCQLCTKGYKERKELKAHYRLKHNEHIADIKQVNSSLKRKIDDVPPPAVETTTKLAIKQSSASSKAREVPEEKKKDVSTWKDGPLNKERKIVWVGKMEKSEKISMEEKRAGSNHFSSLKNGPEGESTEDGATQERRASQRLVTKGSKCLDATEEDKSYYCVHRGCGAAFMKRCNLLRHMQNIHHYNASQVCWEGGDGNRCKYNGCNKLFNHLSSLQRHYRKEHQVSEDPIPRFKCTFANCTATYHLRSSLLRHTNQSHQNQTPLKSACPFSIPHSLSKFSAFKKHIFYKRCDFSVPLVVRLQSAHKRDGSNSGCQKKLIISSTSSQSLRVPQRLPLRQSLKCCNVGLDSGLAEESFEPIDEAPEEDPRTKCVKLKSRKRQEEFVYRTPEEALQMCQDRCLPVAYPCMVQNCDSVVSSMKSMIRHYLQCHKMRRTMLGIHQDKLFYTAEKLEELIQKKSAVSALPDLTRVPNGVLRMEYQTEPENPGGPSLLMSLHSIKNETAGQEMVEQSKEQPPESSLQTVGDDVPCREFNGSASELPDQESPAHKERAKTVSPAPPLVPAPPLDLSPPSTLRITVDDVLLEPLGKESTPASVPAAICIPANLTPTRQPLRWKNSEPSEPLSAAPLLPAQKDQVAQSITPRSFDIAAYKPLGFETSFLKFIQEKDERLRCERVRTVAVLNTCYKADPLHCCDPHRRNGSVKENNQKRLAISGCRRSRSLPLKPFLSKGECSSMQNLRFILERALRDCGDKAIKQLQFLKPVVVLERPKSFTSILDLLPSETEA</sequence>
<keyword evidence="11" id="KW-0539">Nucleus</keyword>
<reference evidence="15" key="3">
    <citation type="submission" date="2025-08" db="UniProtKB">
        <authorList>
            <consortium name="Ensembl"/>
        </authorList>
    </citation>
    <scope>IDENTIFICATION</scope>
</reference>
<feature type="compositionally biased region" description="Pro residues" evidence="13">
    <location>
        <begin position="1741"/>
        <end position="1753"/>
    </location>
</feature>
<feature type="region of interest" description="Disordered" evidence="13">
    <location>
        <begin position="1688"/>
        <end position="1753"/>
    </location>
</feature>
<evidence type="ECO:0000256" key="10">
    <source>
        <dbReference type="ARBA" id="ARBA00023163"/>
    </source>
</evidence>
<feature type="region of interest" description="Disordered" evidence="13">
    <location>
        <begin position="955"/>
        <end position="991"/>
    </location>
</feature>
<dbReference type="InterPro" id="IPR058902">
    <property type="entry name" value="zf_C2H2_ZNF292/Rlf"/>
</dbReference>
<dbReference type="InterPro" id="IPR013087">
    <property type="entry name" value="Znf_C2H2_type"/>
</dbReference>
<comment type="similarity">
    <text evidence="2">Belongs to the krueppel C2H2-type zinc-finger protein family.</text>
</comment>
<evidence type="ECO:0000259" key="14">
    <source>
        <dbReference type="PROSITE" id="PS50157"/>
    </source>
</evidence>
<dbReference type="GO" id="GO:0005634">
    <property type="term" value="C:nucleus"/>
    <property type="evidence" value="ECO:0007669"/>
    <property type="project" value="UniProtKB-SubCell"/>
</dbReference>
<feature type="region of interest" description="Disordered" evidence="13">
    <location>
        <begin position="1047"/>
        <end position="1094"/>
    </location>
</feature>
<evidence type="ECO:0000256" key="7">
    <source>
        <dbReference type="ARBA" id="ARBA00022833"/>
    </source>
</evidence>
<dbReference type="Pfam" id="PF25580">
    <property type="entry name" value="TPR_Rlf"/>
    <property type="match status" value="1"/>
</dbReference>
<dbReference type="Gene3D" id="3.30.160.60">
    <property type="entry name" value="Classic Zinc Finger"/>
    <property type="match status" value="4"/>
</dbReference>
<evidence type="ECO:0000256" key="2">
    <source>
        <dbReference type="ARBA" id="ARBA00006991"/>
    </source>
</evidence>
<dbReference type="GO" id="GO:0003677">
    <property type="term" value="F:DNA binding"/>
    <property type="evidence" value="ECO:0007669"/>
    <property type="project" value="UniProtKB-KW"/>
</dbReference>
<feature type="compositionally biased region" description="Basic and acidic residues" evidence="13">
    <location>
        <begin position="955"/>
        <end position="973"/>
    </location>
</feature>
<dbReference type="SUPFAM" id="SSF57667">
    <property type="entry name" value="beta-beta-alpha zinc fingers"/>
    <property type="match status" value="1"/>
</dbReference>
<reference evidence="16" key="1">
    <citation type="submission" date="2013-03" db="EMBL/GenBank/DDBJ databases">
        <authorList>
            <person name="Jeffery W."/>
            <person name="Warren W."/>
            <person name="Wilson R.K."/>
        </authorList>
    </citation>
    <scope>NUCLEOTIDE SEQUENCE</scope>
    <source>
        <strain evidence="16">female</strain>
    </source>
</reference>
<protein>
    <submittedName>
        <fullName evidence="15">RLF zinc finger</fullName>
    </submittedName>
</protein>
<feature type="compositionally biased region" description="Polar residues" evidence="13">
    <location>
        <begin position="1241"/>
        <end position="1250"/>
    </location>
</feature>
<comment type="subcellular location">
    <subcellularLocation>
        <location evidence="1">Nucleus</location>
    </subcellularLocation>
</comment>
<evidence type="ECO:0000256" key="9">
    <source>
        <dbReference type="ARBA" id="ARBA00023125"/>
    </source>
</evidence>
<evidence type="ECO:0000256" key="11">
    <source>
        <dbReference type="ARBA" id="ARBA00023242"/>
    </source>
</evidence>
<evidence type="ECO:0000256" key="3">
    <source>
        <dbReference type="ARBA" id="ARBA00022553"/>
    </source>
</evidence>
<feature type="domain" description="C2H2-type" evidence="14">
    <location>
        <begin position="922"/>
        <end position="952"/>
    </location>
</feature>
<keyword evidence="10" id="KW-0804">Transcription</keyword>
<evidence type="ECO:0000256" key="5">
    <source>
        <dbReference type="ARBA" id="ARBA00022737"/>
    </source>
</evidence>
<evidence type="ECO:0000256" key="13">
    <source>
        <dbReference type="SAM" id="MobiDB-lite"/>
    </source>
</evidence>
<dbReference type="GO" id="GO:0008270">
    <property type="term" value="F:zinc ion binding"/>
    <property type="evidence" value="ECO:0007669"/>
    <property type="project" value="UniProtKB-KW"/>
</dbReference>
<feature type="domain" description="C2H2-type" evidence="14">
    <location>
        <begin position="736"/>
        <end position="763"/>
    </location>
</feature>
<organism evidence="15 16">
    <name type="scientific">Astyanax mexicanus</name>
    <name type="common">Blind cave fish</name>
    <name type="synonym">Astyanax fasciatus mexicanus</name>
    <dbReference type="NCBI Taxonomy" id="7994"/>
    <lineage>
        <taxon>Eukaryota</taxon>
        <taxon>Metazoa</taxon>
        <taxon>Chordata</taxon>
        <taxon>Craniata</taxon>
        <taxon>Vertebrata</taxon>
        <taxon>Euteleostomi</taxon>
        <taxon>Actinopterygii</taxon>
        <taxon>Neopterygii</taxon>
        <taxon>Teleostei</taxon>
        <taxon>Ostariophysi</taxon>
        <taxon>Characiformes</taxon>
        <taxon>Characoidei</taxon>
        <taxon>Acestrorhamphidae</taxon>
        <taxon>Acestrorhamphinae</taxon>
        <taxon>Astyanax</taxon>
    </lineage>
</organism>
<evidence type="ECO:0000256" key="8">
    <source>
        <dbReference type="ARBA" id="ARBA00023015"/>
    </source>
</evidence>
<dbReference type="Pfam" id="PF26218">
    <property type="entry name" value="zf_C2H2_ZNF292"/>
    <property type="match status" value="1"/>
</dbReference>
<dbReference type="STRING" id="7994.ENSAMXP00000049228"/>
<dbReference type="Proteomes" id="UP000018467">
    <property type="component" value="Unassembled WGS sequence"/>
</dbReference>
<feature type="domain" description="C2H2-type" evidence="14">
    <location>
        <begin position="1384"/>
        <end position="1415"/>
    </location>
</feature>
<feature type="region of interest" description="Disordered" evidence="13">
    <location>
        <begin position="1102"/>
        <end position="1121"/>
    </location>
</feature>
<keyword evidence="3" id="KW-0597">Phosphoprotein</keyword>
<dbReference type="InterPro" id="IPR057986">
    <property type="entry name" value="TPR_Rlf/292/654"/>
</dbReference>
<evidence type="ECO:0000313" key="15">
    <source>
        <dbReference type="Ensembl" id="ENSAMXP00000049228.1"/>
    </source>
</evidence>
<dbReference type="GeneTree" id="ENSGT00950000183034"/>